<dbReference type="AlphaFoldDB" id="A0A240UBJ4"/>
<gene>
    <name evidence="1" type="ORF">CBP36_05540</name>
</gene>
<reference evidence="1" key="1">
    <citation type="submission" date="2017-05" db="EMBL/GenBank/DDBJ databases">
        <title>Polyphasic characterization of four soil-derived phenanthrene-degrading Acidovorax strains and proposal of Acidovorax phenanthrenivorans sp. nov.</title>
        <authorList>
            <person name="Singleton D."/>
            <person name="Lee J."/>
            <person name="Dickey A.N."/>
            <person name="Stroud A."/>
            <person name="Scholl E.H."/>
            <person name="Wright F.A."/>
            <person name="Aitken M.D."/>
        </authorList>
    </citation>
    <scope>NUCLEOTIDE SEQUENCE</scope>
    <source>
        <strain evidence="1">P4</strain>
    </source>
</reference>
<proteinExistence type="predicted"/>
<evidence type="ECO:0000313" key="1">
    <source>
        <dbReference type="EMBL" id="ART58400.1"/>
    </source>
</evidence>
<dbReference type="InterPro" id="IPR009363">
    <property type="entry name" value="Phage_Mu_Gp16"/>
</dbReference>
<dbReference type="RefSeq" id="WP_086911682.1">
    <property type="nucleotide sequence ID" value="NZ_CP021359.1"/>
</dbReference>
<name>A0A240UBJ4_9BURK</name>
<dbReference type="Pfam" id="PF06252">
    <property type="entry name" value="GemA"/>
    <property type="match status" value="1"/>
</dbReference>
<dbReference type="EMBL" id="CP021366">
    <property type="protein sequence ID" value="ART58400.1"/>
    <property type="molecule type" value="Genomic_DNA"/>
</dbReference>
<protein>
    <submittedName>
        <fullName evidence="1">Uncharacterized protein</fullName>
    </submittedName>
</protein>
<dbReference type="KEGG" id="acip:CBP36_05540"/>
<dbReference type="OrthoDB" id="5460653at2"/>
<keyword evidence="2" id="KW-1185">Reference proteome</keyword>
<sequence length="222" mass="24849">MTTAKIPANNRRATLIKLIHVAKRELGQKHGLDEPTYRSILLSVGKSASLTTMGVPGMVDVLEHLKTKGFQVRPKAGDRSQTINPDASKVRALWLFLHALGVVNDPSERALAAYVKRIAKVDDLRWVRGSVTDTLIETLKKWAMRFLPDAVMALRREVVQLHQANPLSAVQIERVEYAQLCLHRGQGFDMHWWAWEALMQVLGRPVLADLAALKPAEETNGH</sequence>
<organism evidence="1 2">
    <name type="scientific">Acidovorax carolinensis</name>
    <dbReference type="NCBI Taxonomy" id="553814"/>
    <lineage>
        <taxon>Bacteria</taxon>
        <taxon>Pseudomonadati</taxon>
        <taxon>Pseudomonadota</taxon>
        <taxon>Betaproteobacteria</taxon>
        <taxon>Burkholderiales</taxon>
        <taxon>Comamonadaceae</taxon>
        <taxon>Acidovorax</taxon>
    </lineage>
</organism>
<dbReference type="KEGG" id="acis:CBP35_13390"/>
<dbReference type="KEGG" id="acid:CBP33_05105"/>
<accession>A0A240TR12</accession>
<dbReference type="Proteomes" id="UP000194440">
    <property type="component" value="Chromosome"/>
</dbReference>
<accession>A0A240UBJ4</accession>
<evidence type="ECO:0000313" key="2">
    <source>
        <dbReference type="Proteomes" id="UP000194440"/>
    </source>
</evidence>